<feature type="region of interest" description="Disordered" evidence="1">
    <location>
        <begin position="1"/>
        <end position="70"/>
    </location>
</feature>
<accession>A0A1Y2J3Y3</accession>
<evidence type="ECO:0000313" key="2">
    <source>
        <dbReference type="EMBL" id="OSD08086.1"/>
    </source>
</evidence>
<dbReference type="OrthoDB" id="3247268at2759"/>
<organism evidence="2 3">
    <name type="scientific">Trametes coccinea (strain BRFM310)</name>
    <name type="common">Pycnoporus coccineus</name>
    <dbReference type="NCBI Taxonomy" id="1353009"/>
    <lineage>
        <taxon>Eukaryota</taxon>
        <taxon>Fungi</taxon>
        <taxon>Dikarya</taxon>
        <taxon>Basidiomycota</taxon>
        <taxon>Agaricomycotina</taxon>
        <taxon>Agaricomycetes</taxon>
        <taxon>Polyporales</taxon>
        <taxon>Polyporaceae</taxon>
        <taxon>Trametes</taxon>
    </lineage>
</organism>
<evidence type="ECO:0000256" key="1">
    <source>
        <dbReference type="SAM" id="MobiDB-lite"/>
    </source>
</evidence>
<name>A0A1Y2J3Y3_TRAC3</name>
<sequence>MSTEQVNRSMAQLSLSSNTSDVEDWDRSMSSDADPAHPNTPRNSVSFPGRGAADNEGTPGRNVSLGRGGGKRTLSELLKLHAQEGTDVNFTPEEASRVAEVLGQWMAVLFGKY</sequence>
<dbReference type="EMBL" id="KZ084087">
    <property type="protein sequence ID" value="OSD08086.1"/>
    <property type="molecule type" value="Genomic_DNA"/>
</dbReference>
<feature type="compositionally biased region" description="Polar residues" evidence="1">
    <location>
        <begin position="1"/>
        <end position="20"/>
    </location>
</feature>
<protein>
    <submittedName>
        <fullName evidence="2">Uncharacterized protein</fullName>
    </submittedName>
</protein>
<dbReference type="Proteomes" id="UP000193067">
    <property type="component" value="Unassembled WGS sequence"/>
</dbReference>
<dbReference type="AlphaFoldDB" id="A0A1Y2J3Y3"/>
<gene>
    <name evidence="2" type="ORF">PYCCODRAFT_1430273</name>
</gene>
<keyword evidence="3" id="KW-1185">Reference proteome</keyword>
<proteinExistence type="predicted"/>
<reference evidence="2 3" key="1">
    <citation type="journal article" date="2015" name="Biotechnol. Biofuels">
        <title>Enhanced degradation of softwood versus hardwood by the white-rot fungus Pycnoporus coccineus.</title>
        <authorList>
            <person name="Couturier M."/>
            <person name="Navarro D."/>
            <person name="Chevret D."/>
            <person name="Henrissat B."/>
            <person name="Piumi F."/>
            <person name="Ruiz-Duenas F.J."/>
            <person name="Martinez A.T."/>
            <person name="Grigoriev I.V."/>
            <person name="Riley R."/>
            <person name="Lipzen A."/>
            <person name="Berrin J.G."/>
            <person name="Master E.R."/>
            <person name="Rosso M.N."/>
        </authorList>
    </citation>
    <scope>NUCLEOTIDE SEQUENCE [LARGE SCALE GENOMIC DNA]</scope>
    <source>
        <strain evidence="2 3">BRFM310</strain>
    </source>
</reference>
<evidence type="ECO:0000313" key="3">
    <source>
        <dbReference type="Proteomes" id="UP000193067"/>
    </source>
</evidence>